<dbReference type="AlphaFoldDB" id="A0AAQ3R635"/>
<feature type="compositionally biased region" description="Polar residues" evidence="1">
    <location>
        <begin position="1"/>
        <end position="21"/>
    </location>
</feature>
<name>A0AAQ3R635_9PEZI</name>
<feature type="compositionally biased region" description="Basic and acidic residues" evidence="1">
    <location>
        <begin position="58"/>
        <end position="72"/>
    </location>
</feature>
<feature type="compositionally biased region" description="Polar residues" evidence="1">
    <location>
        <begin position="36"/>
        <end position="53"/>
    </location>
</feature>
<dbReference type="EMBL" id="CP138581">
    <property type="protein sequence ID" value="WPG98963.1"/>
    <property type="molecule type" value="Genomic_DNA"/>
</dbReference>
<evidence type="ECO:0000256" key="1">
    <source>
        <dbReference type="SAM" id="MobiDB-lite"/>
    </source>
</evidence>
<protein>
    <submittedName>
        <fullName evidence="2">Uncharacterized protein</fullName>
    </submittedName>
</protein>
<feature type="region of interest" description="Disordered" evidence="1">
    <location>
        <begin position="1"/>
        <end position="72"/>
    </location>
</feature>
<organism evidence="2 3">
    <name type="scientific">Acrodontium crateriforme</name>
    <dbReference type="NCBI Taxonomy" id="150365"/>
    <lineage>
        <taxon>Eukaryota</taxon>
        <taxon>Fungi</taxon>
        <taxon>Dikarya</taxon>
        <taxon>Ascomycota</taxon>
        <taxon>Pezizomycotina</taxon>
        <taxon>Dothideomycetes</taxon>
        <taxon>Dothideomycetidae</taxon>
        <taxon>Mycosphaerellales</taxon>
        <taxon>Teratosphaeriaceae</taxon>
        <taxon>Acrodontium</taxon>
    </lineage>
</organism>
<sequence>MSAGPHTTTNPVIETPASSETAVHEGKSAMAPHDPTGTQNQQSQIGQTKSQPGSAEAAAEKLHEERMEDETKSNASVLVHIFVGK</sequence>
<evidence type="ECO:0000313" key="2">
    <source>
        <dbReference type="EMBL" id="WPG98963.1"/>
    </source>
</evidence>
<gene>
    <name evidence="2" type="ORF">R9X50_00176500</name>
</gene>
<dbReference type="Proteomes" id="UP001303373">
    <property type="component" value="Chromosome 2"/>
</dbReference>
<keyword evidence="3" id="KW-1185">Reference proteome</keyword>
<reference evidence="2 3" key="1">
    <citation type="submission" date="2023-11" db="EMBL/GenBank/DDBJ databases">
        <title>An acidophilic fungus is an integral part of prey digestion in a carnivorous sundew plant.</title>
        <authorList>
            <person name="Tsai I.J."/>
        </authorList>
    </citation>
    <scope>NUCLEOTIDE SEQUENCE [LARGE SCALE GENOMIC DNA]</scope>
    <source>
        <strain evidence="2">169a</strain>
    </source>
</reference>
<proteinExistence type="predicted"/>
<evidence type="ECO:0000313" key="3">
    <source>
        <dbReference type="Proteomes" id="UP001303373"/>
    </source>
</evidence>
<accession>A0AAQ3R635</accession>